<protein>
    <submittedName>
        <fullName evidence="10">Retrotransposon protein, Ty3-gypsy subclass</fullName>
    </submittedName>
</protein>
<keyword evidence="2" id="KW-0548">Nucleotidyltransferase</keyword>
<comment type="caution">
    <text evidence="10">The sequence shown here is derived from an EMBL/GenBank/DDBJ whole genome shotgun (WGS) entry which is preliminary data.</text>
</comment>
<dbReference type="Gene3D" id="1.10.340.70">
    <property type="match status" value="1"/>
</dbReference>
<dbReference type="SUPFAM" id="SSF53098">
    <property type="entry name" value="Ribonuclease H-like"/>
    <property type="match status" value="1"/>
</dbReference>
<dbReference type="InterPro" id="IPR041373">
    <property type="entry name" value="RT_RNaseH"/>
</dbReference>
<dbReference type="InterPro" id="IPR012337">
    <property type="entry name" value="RNaseH-like_sf"/>
</dbReference>
<gene>
    <name evidence="10" type="ORF">PHMEG_0004110</name>
</gene>
<accession>A0A225WWA7</accession>
<dbReference type="InterPro" id="IPR000477">
    <property type="entry name" value="RT_dom"/>
</dbReference>
<dbReference type="PANTHER" id="PTHR37984">
    <property type="entry name" value="PROTEIN CBG26694"/>
    <property type="match status" value="1"/>
</dbReference>
<dbReference type="GO" id="GO:0016787">
    <property type="term" value="F:hydrolase activity"/>
    <property type="evidence" value="ECO:0007669"/>
    <property type="project" value="UniProtKB-KW"/>
</dbReference>
<keyword evidence="5" id="KW-0378">Hydrolase</keyword>
<dbReference type="Pfam" id="PF17917">
    <property type="entry name" value="RT_RNaseH"/>
    <property type="match status" value="1"/>
</dbReference>
<dbReference type="Proteomes" id="UP000198211">
    <property type="component" value="Unassembled WGS sequence"/>
</dbReference>
<keyword evidence="3" id="KW-0540">Nuclease</keyword>
<feature type="domain" description="Integrase zinc-binding" evidence="9">
    <location>
        <begin position="351"/>
        <end position="403"/>
    </location>
</feature>
<dbReference type="OrthoDB" id="123497at2759"/>
<feature type="domain" description="Reverse transcriptase" evidence="7">
    <location>
        <begin position="1"/>
        <end position="112"/>
    </location>
</feature>
<sequence length="549" mass="62628">MDLLWGFYQVRLEENSIPYMAFATPDGLFEYLVTAMGISSSPSSFNRPRCIFSDYNTFCQTYFDDLFAFTESDSIDNHLDALEKVLDRCAQEHLFIKIEKCVFCQPEIPCLGDYIGRDGIRMDPKKAESIRDWPIPENKRELQSFLGTCVRTREGIAYGGRKLSKPEMVYPTREKELLAALHAMRTWKVYLLDCPSYLNTDHRTLESILQQQTCSQRLARWLNEHCFSHSLSESNIVADAISRRKDWNDSSARSISLSSLIHAISEASASLTPEETLLHIRSHVTDIEQACRDGYHNDQYLGSNMKDLRDSTAGNTRRLRRFSIKNDLLYFQLRPDATWRLCVPDSPGLGTAILFEEHDSPARGHPGHGKTLLLLLEKYYWKRMTQSVGNYIASCESCQRNKSVRGKPSGLLHPLEIPSNRWEKISMDFLSPLPLTKAGYDPFLVVVDRLTKRAHFVATTSKATAASKAQLFFYSYQRLHGLPLSIIPKFTAALWRSIMQLQGTHLQLSTAFKSSTDGQSETTIKFVGEYLPHFVNPHQDNWDGLLPLA</sequence>
<evidence type="ECO:0000259" key="9">
    <source>
        <dbReference type="Pfam" id="PF17921"/>
    </source>
</evidence>
<dbReference type="PANTHER" id="PTHR37984:SF5">
    <property type="entry name" value="PROTEIN NYNRIN-LIKE"/>
    <property type="match status" value="1"/>
</dbReference>
<dbReference type="InterPro" id="IPR043502">
    <property type="entry name" value="DNA/RNA_pol_sf"/>
</dbReference>
<dbReference type="Gene3D" id="3.30.70.270">
    <property type="match status" value="1"/>
</dbReference>
<organism evidence="10 11">
    <name type="scientific">Phytophthora megakarya</name>
    <dbReference type="NCBI Taxonomy" id="4795"/>
    <lineage>
        <taxon>Eukaryota</taxon>
        <taxon>Sar</taxon>
        <taxon>Stramenopiles</taxon>
        <taxon>Oomycota</taxon>
        <taxon>Peronosporomycetes</taxon>
        <taxon>Peronosporales</taxon>
        <taxon>Peronosporaceae</taxon>
        <taxon>Phytophthora</taxon>
    </lineage>
</organism>
<reference evidence="11" key="1">
    <citation type="submission" date="2017-03" db="EMBL/GenBank/DDBJ databases">
        <title>Phytopthora megakarya and P. palmivora, two closely related causual agents of cacao black pod achieved similar genome size and gene model numbers by different mechanisms.</title>
        <authorList>
            <person name="Ali S."/>
            <person name="Shao J."/>
            <person name="Larry D.J."/>
            <person name="Kronmiller B."/>
            <person name="Shen D."/>
            <person name="Strem M.D."/>
            <person name="Melnick R.L."/>
            <person name="Guiltinan M.J."/>
            <person name="Tyler B.M."/>
            <person name="Meinhardt L.W."/>
            <person name="Bailey B.A."/>
        </authorList>
    </citation>
    <scope>NUCLEOTIDE SEQUENCE [LARGE SCALE GENOMIC DNA]</scope>
    <source>
        <strain evidence="11">zdho120</strain>
    </source>
</reference>
<evidence type="ECO:0000256" key="4">
    <source>
        <dbReference type="ARBA" id="ARBA00022759"/>
    </source>
</evidence>
<evidence type="ECO:0000313" key="11">
    <source>
        <dbReference type="Proteomes" id="UP000198211"/>
    </source>
</evidence>
<dbReference type="InterPro" id="IPR036397">
    <property type="entry name" value="RNaseH_sf"/>
</dbReference>
<evidence type="ECO:0000256" key="1">
    <source>
        <dbReference type="ARBA" id="ARBA00022679"/>
    </source>
</evidence>
<dbReference type="Gene3D" id="3.30.420.10">
    <property type="entry name" value="Ribonuclease H-like superfamily/Ribonuclease H"/>
    <property type="match status" value="1"/>
</dbReference>
<keyword evidence="1" id="KW-0808">Transferase</keyword>
<name>A0A225WWA7_9STRA</name>
<dbReference type="GO" id="GO:0003676">
    <property type="term" value="F:nucleic acid binding"/>
    <property type="evidence" value="ECO:0007669"/>
    <property type="project" value="InterPro"/>
</dbReference>
<feature type="domain" description="Reverse transcriptase RNase H-like" evidence="8">
    <location>
        <begin position="154"/>
        <end position="222"/>
    </location>
</feature>
<evidence type="ECO:0000256" key="6">
    <source>
        <dbReference type="ARBA" id="ARBA00022918"/>
    </source>
</evidence>
<keyword evidence="6" id="KW-0695">RNA-directed DNA polymerase</keyword>
<evidence type="ECO:0000259" key="7">
    <source>
        <dbReference type="Pfam" id="PF00078"/>
    </source>
</evidence>
<dbReference type="Pfam" id="PF00078">
    <property type="entry name" value="RVT_1"/>
    <property type="match status" value="1"/>
</dbReference>
<dbReference type="FunFam" id="1.10.340.70:FF:000001">
    <property type="entry name" value="Retrovirus-related Pol polyprotein from transposon gypsy-like Protein"/>
    <property type="match status" value="1"/>
</dbReference>
<dbReference type="GO" id="GO:0004519">
    <property type="term" value="F:endonuclease activity"/>
    <property type="evidence" value="ECO:0007669"/>
    <property type="project" value="UniProtKB-KW"/>
</dbReference>
<dbReference type="SUPFAM" id="SSF56672">
    <property type="entry name" value="DNA/RNA polymerases"/>
    <property type="match status" value="1"/>
</dbReference>
<dbReference type="Pfam" id="PF17921">
    <property type="entry name" value="Integrase_H2C2"/>
    <property type="match status" value="1"/>
</dbReference>
<evidence type="ECO:0000313" key="10">
    <source>
        <dbReference type="EMBL" id="OWZ21348.1"/>
    </source>
</evidence>
<keyword evidence="4" id="KW-0255">Endonuclease</keyword>
<dbReference type="GO" id="GO:0003964">
    <property type="term" value="F:RNA-directed DNA polymerase activity"/>
    <property type="evidence" value="ECO:0007669"/>
    <property type="project" value="UniProtKB-KW"/>
</dbReference>
<dbReference type="Gene3D" id="3.10.10.10">
    <property type="entry name" value="HIV Type 1 Reverse Transcriptase, subunit A, domain 1"/>
    <property type="match status" value="1"/>
</dbReference>
<dbReference type="InterPro" id="IPR043128">
    <property type="entry name" value="Rev_trsase/Diguanyl_cyclase"/>
</dbReference>
<evidence type="ECO:0000259" key="8">
    <source>
        <dbReference type="Pfam" id="PF17917"/>
    </source>
</evidence>
<dbReference type="InterPro" id="IPR050951">
    <property type="entry name" value="Retrovirus_Pol_polyprotein"/>
</dbReference>
<dbReference type="EMBL" id="NBNE01000234">
    <property type="protein sequence ID" value="OWZ21348.1"/>
    <property type="molecule type" value="Genomic_DNA"/>
</dbReference>
<dbReference type="InterPro" id="IPR041588">
    <property type="entry name" value="Integrase_H2C2"/>
</dbReference>
<evidence type="ECO:0000256" key="3">
    <source>
        <dbReference type="ARBA" id="ARBA00022722"/>
    </source>
</evidence>
<evidence type="ECO:0000256" key="5">
    <source>
        <dbReference type="ARBA" id="ARBA00022801"/>
    </source>
</evidence>
<dbReference type="AlphaFoldDB" id="A0A225WWA7"/>
<evidence type="ECO:0000256" key="2">
    <source>
        <dbReference type="ARBA" id="ARBA00022695"/>
    </source>
</evidence>
<proteinExistence type="predicted"/>
<dbReference type="CDD" id="cd01647">
    <property type="entry name" value="RT_LTR"/>
    <property type="match status" value="1"/>
</dbReference>
<keyword evidence="11" id="KW-1185">Reference proteome</keyword>